<sequence>MEELRQPIEIGPGGPLEMDNAITRLNPAKKNSKFYCQFHKKKGHDTEDCFQLKGEIEKLIRQGYLKEFIAKQEGKKHDECSPRKRRSKSQTRELVNTIDVANFAVYKVLVDIGSSADIIFKNASERMGLHMTDMKLVNTSLMGFGGGTIAAVGVISFPTSFGADPCQKTMMVR</sequence>
<accession>A0AAE1T9I2</accession>
<protein>
    <recommendedName>
        <fullName evidence="3">Peptidase A2 domain-containing protein</fullName>
    </recommendedName>
</protein>
<proteinExistence type="predicted"/>
<dbReference type="Proteomes" id="UP001289374">
    <property type="component" value="Unassembled WGS sequence"/>
</dbReference>
<dbReference type="AlphaFoldDB" id="A0AAE1T9I2"/>
<evidence type="ECO:0008006" key="3">
    <source>
        <dbReference type="Google" id="ProtNLM"/>
    </source>
</evidence>
<dbReference type="EMBL" id="JACGWL010000019">
    <property type="protein sequence ID" value="KAK4384718.1"/>
    <property type="molecule type" value="Genomic_DNA"/>
</dbReference>
<evidence type="ECO:0000313" key="1">
    <source>
        <dbReference type="EMBL" id="KAK4384718.1"/>
    </source>
</evidence>
<gene>
    <name evidence="1" type="ORF">Sango_3032900</name>
</gene>
<organism evidence="1 2">
    <name type="scientific">Sesamum angolense</name>
    <dbReference type="NCBI Taxonomy" id="2727404"/>
    <lineage>
        <taxon>Eukaryota</taxon>
        <taxon>Viridiplantae</taxon>
        <taxon>Streptophyta</taxon>
        <taxon>Embryophyta</taxon>
        <taxon>Tracheophyta</taxon>
        <taxon>Spermatophyta</taxon>
        <taxon>Magnoliopsida</taxon>
        <taxon>eudicotyledons</taxon>
        <taxon>Gunneridae</taxon>
        <taxon>Pentapetalae</taxon>
        <taxon>asterids</taxon>
        <taxon>lamiids</taxon>
        <taxon>Lamiales</taxon>
        <taxon>Pedaliaceae</taxon>
        <taxon>Sesamum</taxon>
    </lineage>
</organism>
<name>A0AAE1T9I2_9LAMI</name>
<dbReference type="PANTHER" id="PTHR33240">
    <property type="entry name" value="OS08G0508500 PROTEIN"/>
    <property type="match status" value="1"/>
</dbReference>
<reference evidence="1" key="2">
    <citation type="journal article" date="2024" name="Plant">
        <title>Genomic evolution and insights into agronomic trait innovations of Sesamum species.</title>
        <authorList>
            <person name="Miao H."/>
            <person name="Wang L."/>
            <person name="Qu L."/>
            <person name="Liu H."/>
            <person name="Sun Y."/>
            <person name="Le M."/>
            <person name="Wang Q."/>
            <person name="Wei S."/>
            <person name="Zheng Y."/>
            <person name="Lin W."/>
            <person name="Duan Y."/>
            <person name="Cao H."/>
            <person name="Xiong S."/>
            <person name="Wang X."/>
            <person name="Wei L."/>
            <person name="Li C."/>
            <person name="Ma Q."/>
            <person name="Ju M."/>
            <person name="Zhao R."/>
            <person name="Li G."/>
            <person name="Mu C."/>
            <person name="Tian Q."/>
            <person name="Mei H."/>
            <person name="Zhang T."/>
            <person name="Gao T."/>
            <person name="Zhang H."/>
        </authorList>
    </citation>
    <scope>NUCLEOTIDE SEQUENCE</scope>
    <source>
        <strain evidence="1">K16</strain>
    </source>
</reference>
<reference evidence="1" key="1">
    <citation type="submission" date="2020-06" db="EMBL/GenBank/DDBJ databases">
        <authorList>
            <person name="Li T."/>
            <person name="Hu X."/>
            <person name="Zhang T."/>
            <person name="Song X."/>
            <person name="Zhang H."/>
            <person name="Dai N."/>
            <person name="Sheng W."/>
            <person name="Hou X."/>
            <person name="Wei L."/>
        </authorList>
    </citation>
    <scope>NUCLEOTIDE SEQUENCE</scope>
    <source>
        <strain evidence="1">K16</strain>
        <tissue evidence="1">Leaf</tissue>
    </source>
</reference>
<comment type="caution">
    <text evidence="1">The sequence shown here is derived from an EMBL/GenBank/DDBJ whole genome shotgun (WGS) entry which is preliminary data.</text>
</comment>
<dbReference type="PANTHER" id="PTHR33240:SF15">
    <property type="entry name" value="GAG-PRO-LIKE PROTEIN"/>
    <property type="match status" value="1"/>
</dbReference>
<evidence type="ECO:0000313" key="2">
    <source>
        <dbReference type="Proteomes" id="UP001289374"/>
    </source>
</evidence>
<keyword evidence="2" id="KW-1185">Reference proteome</keyword>